<dbReference type="InterPro" id="IPR016181">
    <property type="entry name" value="Acyl_CoA_acyltransferase"/>
</dbReference>
<dbReference type="RefSeq" id="WP_376921424.1">
    <property type="nucleotide sequence ID" value="NZ_JBHRSW010000049.1"/>
</dbReference>
<name>A0ABV7FVW7_9ALTE</name>
<comment type="caution">
    <text evidence="2">The sequence shown here is derived from an EMBL/GenBank/DDBJ whole genome shotgun (WGS) entry which is preliminary data.</text>
</comment>
<proteinExistence type="predicted"/>
<dbReference type="PROSITE" id="PS51186">
    <property type="entry name" value="GNAT"/>
    <property type="match status" value="1"/>
</dbReference>
<sequence>MKTLVLSFSELSINQLYAVLRLRSEVFVVEQNCVYQDIDNRDLDAMHVLFVDNNGVLLAYARLLPADLTYSTPSIGRIIVAPQARGNNLGKQLVTFCVKTCERLWANQDIKIGAQCYLENFYNSFGFLRVSEDYLEDGIPHLDMLLSAQK</sequence>
<evidence type="ECO:0000259" key="1">
    <source>
        <dbReference type="PROSITE" id="PS51186"/>
    </source>
</evidence>
<keyword evidence="3" id="KW-1185">Reference proteome</keyword>
<gene>
    <name evidence="2" type="ORF">ACFOHL_16910</name>
</gene>
<reference evidence="3" key="1">
    <citation type="journal article" date="2019" name="Int. J. Syst. Evol. Microbiol.">
        <title>The Global Catalogue of Microorganisms (GCM) 10K type strain sequencing project: providing services to taxonomists for standard genome sequencing and annotation.</title>
        <authorList>
            <consortium name="The Broad Institute Genomics Platform"/>
            <consortium name="The Broad Institute Genome Sequencing Center for Infectious Disease"/>
            <person name="Wu L."/>
            <person name="Ma J."/>
        </authorList>
    </citation>
    <scope>NUCLEOTIDE SEQUENCE [LARGE SCALE GENOMIC DNA]</scope>
    <source>
        <strain evidence="3">KCTC 52473</strain>
    </source>
</reference>
<dbReference type="SUPFAM" id="SSF55729">
    <property type="entry name" value="Acyl-CoA N-acyltransferases (Nat)"/>
    <property type="match status" value="1"/>
</dbReference>
<accession>A0ABV7FVW7</accession>
<protein>
    <submittedName>
        <fullName evidence="2">GNAT family N-acetyltransferase</fullName>
    </submittedName>
</protein>
<organism evidence="2 3">
    <name type="scientific">Agaribacter flavus</name>
    <dbReference type="NCBI Taxonomy" id="1902781"/>
    <lineage>
        <taxon>Bacteria</taxon>
        <taxon>Pseudomonadati</taxon>
        <taxon>Pseudomonadota</taxon>
        <taxon>Gammaproteobacteria</taxon>
        <taxon>Alteromonadales</taxon>
        <taxon>Alteromonadaceae</taxon>
        <taxon>Agaribacter</taxon>
    </lineage>
</organism>
<feature type="domain" description="N-acetyltransferase" evidence="1">
    <location>
        <begin position="6"/>
        <end position="149"/>
    </location>
</feature>
<dbReference type="EMBL" id="JBHRSW010000049">
    <property type="protein sequence ID" value="MFC3123305.1"/>
    <property type="molecule type" value="Genomic_DNA"/>
</dbReference>
<dbReference type="InterPro" id="IPR000182">
    <property type="entry name" value="GNAT_dom"/>
</dbReference>
<evidence type="ECO:0000313" key="3">
    <source>
        <dbReference type="Proteomes" id="UP001595478"/>
    </source>
</evidence>
<dbReference type="Gene3D" id="3.40.630.30">
    <property type="match status" value="1"/>
</dbReference>
<dbReference type="Proteomes" id="UP001595478">
    <property type="component" value="Unassembled WGS sequence"/>
</dbReference>
<dbReference type="CDD" id="cd04301">
    <property type="entry name" value="NAT_SF"/>
    <property type="match status" value="1"/>
</dbReference>
<evidence type="ECO:0000313" key="2">
    <source>
        <dbReference type="EMBL" id="MFC3123305.1"/>
    </source>
</evidence>
<dbReference type="Pfam" id="PF13673">
    <property type="entry name" value="Acetyltransf_10"/>
    <property type="match status" value="1"/>
</dbReference>